<protein>
    <submittedName>
        <fullName evidence="1">Uncharacterized protein</fullName>
    </submittedName>
</protein>
<organism evidence="1">
    <name type="scientific">Anguilla anguilla</name>
    <name type="common">European freshwater eel</name>
    <name type="synonym">Muraena anguilla</name>
    <dbReference type="NCBI Taxonomy" id="7936"/>
    <lineage>
        <taxon>Eukaryota</taxon>
        <taxon>Metazoa</taxon>
        <taxon>Chordata</taxon>
        <taxon>Craniata</taxon>
        <taxon>Vertebrata</taxon>
        <taxon>Euteleostomi</taxon>
        <taxon>Actinopterygii</taxon>
        <taxon>Neopterygii</taxon>
        <taxon>Teleostei</taxon>
        <taxon>Anguilliformes</taxon>
        <taxon>Anguillidae</taxon>
        <taxon>Anguilla</taxon>
    </lineage>
</organism>
<proteinExistence type="predicted"/>
<name>A0A0E9T4P3_ANGAN</name>
<dbReference type="EMBL" id="GBXM01060185">
    <property type="protein sequence ID" value="JAH48392.1"/>
    <property type="molecule type" value="Transcribed_RNA"/>
</dbReference>
<sequence>MYLLLYGLRRYYQRFIFGWFSTFNYIKLPFKCTLGIV</sequence>
<evidence type="ECO:0000313" key="1">
    <source>
        <dbReference type="EMBL" id="JAH48392.1"/>
    </source>
</evidence>
<reference evidence="1" key="2">
    <citation type="journal article" date="2015" name="Fish Shellfish Immunol.">
        <title>Early steps in the European eel (Anguilla anguilla)-Vibrio vulnificus interaction in the gills: Role of the RtxA13 toxin.</title>
        <authorList>
            <person name="Callol A."/>
            <person name="Pajuelo D."/>
            <person name="Ebbesson L."/>
            <person name="Teles M."/>
            <person name="MacKenzie S."/>
            <person name="Amaro C."/>
        </authorList>
    </citation>
    <scope>NUCLEOTIDE SEQUENCE</scope>
</reference>
<dbReference type="AlphaFoldDB" id="A0A0E9T4P3"/>
<accession>A0A0E9T4P3</accession>
<reference evidence="1" key="1">
    <citation type="submission" date="2014-11" db="EMBL/GenBank/DDBJ databases">
        <authorList>
            <person name="Amaro Gonzalez C."/>
        </authorList>
    </citation>
    <scope>NUCLEOTIDE SEQUENCE</scope>
</reference>